<keyword evidence="2 6" id="KW-0812">Transmembrane</keyword>
<evidence type="ECO:0000256" key="3">
    <source>
        <dbReference type="ARBA" id="ARBA00022989"/>
    </source>
</evidence>
<evidence type="ECO:0000259" key="7">
    <source>
        <dbReference type="Pfam" id="PF01061"/>
    </source>
</evidence>
<feature type="transmembrane region" description="Helical" evidence="6">
    <location>
        <begin position="154"/>
        <end position="176"/>
    </location>
</feature>
<sequence length="272" mass="28787">MTAASLEPRPTVPAGVPNPSRNWPALLLHDMRYGITSAVRTPFPLATALFLPLFFNVMFNLLQDGQTVGGIPNVSATTATIVVFVVTTSGYFNMAIGVTVAREKGVLKRVRQTPMPKTLHLMSRIGVSTVMAAGSVLLMVAISMAAFGLEIRPLAVPGLVLGFFVCCFTSAVLGMGLSRFIPTLEGGVVIGTATLFPLLFLSGVFFPLALPEPLQTVVDLLPFAPMATLVRTSFDPGATGLALDLPALAVVAAWGAVGLLATLKLLRWEPRR</sequence>
<reference evidence="9" key="1">
    <citation type="journal article" date="2019" name="Int. J. Syst. Evol. Microbiol.">
        <title>The Global Catalogue of Microorganisms (GCM) 10K type strain sequencing project: providing services to taxonomists for standard genome sequencing and annotation.</title>
        <authorList>
            <consortium name="The Broad Institute Genomics Platform"/>
            <consortium name="The Broad Institute Genome Sequencing Center for Infectious Disease"/>
            <person name="Wu L."/>
            <person name="Ma J."/>
        </authorList>
    </citation>
    <scope>NUCLEOTIDE SEQUENCE [LARGE SCALE GENOMIC DNA]</scope>
    <source>
        <strain evidence="9">JCM 18123</strain>
    </source>
</reference>
<comment type="caution">
    <text evidence="8">The sequence shown here is derived from an EMBL/GenBank/DDBJ whole genome shotgun (WGS) entry which is preliminary data.</text>
</comment>
<gene>
    <name evidence="8" type="ORF">GCM10023224_45700</name>
</gene>
<evidence type="ECO:0000256" key="2">
    <source>
        <dbReference type="ARBA" id="ARBA00022692"/>
    </source>
</evidence>
<dbReference type="Proteomes" id="UP001499993">
    <property type="component" value="Unassembled WGS sequence"/>
</dbReference>
<protein>
    <submittedName>
        <fullName evidence="8">ABC transporter permease</fullName>
    </submittedName>
</protein>
<dbReference type="RefSeq" id="WP_344141353.1">
    <property type="nucleotide sequence ID" value="NZ_BAABIK010000034.1"/>
</dbReference>
<dbReference type="InterPro" id="IPR051784">
    <property type="entry name" value="Nod_factor_ABC_transporter"/>
</dbReference>
<dbReference type="InterPro" id="IPR013525">
    <property type="entry name" value="ABC2_TM"/>
</dbReference>
<organism evidence="8 9">
    <name type="scientific">Streptomonospora halophila</name>
    <dbReference type="NCBI Taxonomy" id="427369"/>
    <lineage>
        <taxon>Bacteria</taxon>
        <taxon>Bacillati</taxon>
        <taxon>Actinomycetota</taxon>
        <taxon>Actinomycetes</taxon>
        <taxon>Streptosporangiales</taxon>
        <taxon>Nocardiopsidaceae</taxon>
        <taxon>Streptomonospora</taxon>
    </lineage>
</organism>
<evidence type="ECO:0000256" key="1">
    <source>
        <dbReference type="ARBA" id="ARBA00004141"/>
    </source>
</evidence>
<dbReference type="InterPro" id="IPR000412">
    <property type="entry name" value="ABC_2_transport"/>
</dbReference>
<feature type="domain" description="ABC-2 type transporter transmembrane" evidence="7">
    <location>
        <begin position="35"/>
        <end position="232"/>
    </location>
</feature>
<evidence type="ECO:0000313" key="8">
    <source>
        <dbReference type="EMBL" id="GAA4955042.1"/>
    </source>
</evidence>
<dbReference type="EMBL" id="BAABIK010000034">
    <property type="protein sequence ID" value="GAA4955042.1"/>
    <property type="molecule type" value="Genomic_DNA"/>
</dbReference>
<evidence type="ECO:0000256" key="6">
    <source>
        <dbReference type="SAM" id="Phobius"/>
    </source>
</evidence>
<dbReference type="Pfam" id="PF01061">
    <property type="entry name" value="ABC2_membrane"/>
    <property type="match status" value="1"/>
</dbReference>
<keyword evidence="3 6" id="KW-1133">Transmembrane helix</keyword>
<evidence type="ECO:0000313" key="9">
    <source>
        <dbReference type="Proteomes" id="UP001499993"/>
    </source>
</evidence>
<accession>A0ABP9GYE3</accession>
<comment type="subcellular location">
    <subcellularLocation>
        <location evidence="1">Membrane</location>
        <topology evidence="1">Multi-pass membrane protein</topology>
    </subcellularLocation>
</comment>
<proteinExistence type="predicted"/>
<keyword evidence="4 6" id="KW-0472">Membrane</keyword>
<evidence type="ECO:0000256" key="5">
    <source>
        <dbReference type="ARBA" id="ARBA00023251"/>
    </source>
</evidence>
<dbReference type="PANTHER" id="PTHR43229">
    <property type="entry name" value="NODULATION PROTEIN J"/>
    <property type="match status" value="1"/>
</dbReference>
<feature type="transmembrane region" description="Helical" evidence="6">
    <location>
        <begin position="245"/>
        <end position="266"/>
    </location>
</feature>
<evidence type="ECO:0000256" key="4">
    <source>
        <dbReference type="ARBA" id="ARBA00023136"/>
    </source>
</evidence>
<feature type="transmembrane region" description="Helical" evidence="6">
    <location>
        <begin position="79"/>
        <end position="101"/>
    </location>
</feature>
<feature type="transmembrane region" description="Helical" evidence="6">
    <location>
        <begin position="41"/>
        <end position="59"/>
    </location>
</feature>
<name>A0ABP9GYE3_9ACTN</name>
<feature type="transmembrane region" description="Helical" evidence="6">
    <location>
        <begin position="188"/>
        <end position="210"/>
    </location>
</feature>
<keyword evidence="9" id="KW-1185">Reference proteome</keyword>
<keyword evidence="5" id="KW-0046">Antibiotic resistance</keyword>
<feature type="transmembrane region" description="Helical" evidence="6">
    <location>
        <begin position="121"/>
        <end position="148"/>
    </location>
</feature>
<dbReference type="PIRSF" id="PIRSF006648">
    <property type="entry name" value="DrrB"/>
    <property type="match status" value="1"/>
</dbReference>
<dbReference type="PANTHER" id="PTHR43229:SF3">
    <property type="entry name" value="ABC-TYPE MULTIDRUG TRANSPORT SYSTEM, PERMEASE COMPONENT"/>
    <property type="match status" value="1"/>
</dbReference>